<feature type="domain" description="LysM" evidence="3">
    <location>
        <begin position="611"/>
        <end position="655"/>
    </location>
</feature>
<feature type="region of interest" description="Disordered" evidence="1">
    <location>
        <begin position="436"/>
        <end position="486"/>
    </location>
</feature>
<proteinExistence type="predicted"/>
<dbReference type="SUPFAM" id="SSF54106">
    <property type="entry name" value="LysM domain"/>
    <property type="match status" value="3"/>
</dbReference>
<organism evidence="4 5">
    <name type="scientific">Hymenobacter elongatus</name>
    <dbReference type="NCBI Taxonomy" id="877208"/>
    <lineage>
        <taxon>Bacteria</taxon>
        <taxon>Pseudomonadati</taxon>
        <taxon>Bacteroidota</taxon>
        <taxon>Cytophagia</taxon>
        <taxon>Cytophagales</taxon>
        <taxon>Hymenobacteraceae</taxon>
        <taxon>Hymenobacter</taxon>
    </lineage>
</organism>
<dbReference type="OrthoDB" id="977752at2"/>
<feature type="signal peptide" evidence="2">
    <location>
        <begin position="1"/>
        <end position="18"/>
    </location>
</feature>
<dbReference type="AlphaFoldDB" id="A0A4Z0PQH8"/>
<dbReference type="Gene3D" id="1.10.530.10">
    <property type="match status" value="1"/>
</dbReference>
<dbReference type="CDD" id="cd00118">
    <property type="entry name" value="LysM"/>
    <property type="match status" value="4"/>
</dbReference>
<feature type="domain" description="LysM" evidence="3">
    <location>
        <begin position="678"/>
        <end position="721"/>
    </location>
</feature>
<feature type="region of interest" description="Disordered" evidence="1">
    <location>
        <begin position="527"/>
        <end position="564"/>
    </location>
</feature>
<evidence type="ECO:0000313" key="5">
    <source>
        <dbReference type="Proteomes" id="UP000297739"/>
    </source>
</evidence>
<sequence>MKRLLLTLLCVLPLLATAQSVPVPADLYFAGLHLRLTDGGRAAVQQKVDAIRRYQPSFQARVNLADAHFPLIDRVFQTEGVPLDFRYLVLQESGLQGEAQSIHDAVGYWQFKRESATELGVLVNDVVDERKHIVASSRAAAKYFLRNNNTFHNWLNTLLSYNLGLTGAKPYALPTDAHATEMEISEQTHAYILTFLAHKVAFEPACGQNPKPPMLLQEFPAMAGQQLTAMAAALHTSPEELTKHNHWLLNSTAVPLDKAYTILVPVTDPLQLTAMAAQQKTTATGQLLHEPKVDPQNAEFVQVNGLRAIIALPGDSKESLAQRAGVKMRRFMQYNDLFAFDNIVIGQPYFVQKKRDKASVEYHVAQPGESVAVVSQKYGMRAKAIWSKNRMPRNEELRPGRILWLQHTRPKEVAIEYANSENAAALAAFERAPQPTAASSVAQAKPARKKEKAKDEAEPYTGTTAAATRIVEDATDTDTASETPNTAIVTQADSATDDHMDNLNELPQATAAAPAKPAIRPATPVAEAPLAQKPRSPLPATTSVADEPRDEPLATTSVPTAATASTTVATPAAVSGPASTPTAAISNPAAAKTSLPALAPTAAVEPVPANGQHTVQKGETLYAVARRYSLRPADLIAWNSLPASPSLRLGQVLRVAAPAAADTAPPAAAGAETTVELVRHKVVTGESMYGIARKYGVSIKQVQEWNNKADSNVKLGEVLVITPAK</sequence>
<dbReference type="Pfam" id="PF01476">
    <property type="entry name" value="LysM"/>
    <property type="match status" value="4"/>
</dbReference>
<dbReference type="RefSeq" id="WP_135496362.1">
    <property type="nucleotide sequence ID" value="NZ_SRLD01000004.1"/>
</dbReference>
<evidence type="ECO:0000259" key="3">
    <source>
        <dbReference type="PROSITE" id="PS51782"/>
    </source>
</evidence>
<dbReference type="InterPro" id="IPR036779">
    <property type="entry name" value="LysM_dom_sf"/>
</dbReference>
<dbReference type="Gene3D" id="3.10.350.10">
    <property type="entry name" value="LysM domain"/>
    <property type="match status" value="2"/>
</dbReference>
<dbReference type="Pfam" id="PF01464">
    <property type="entry name" value="SLT"/>
    <property type="match status" value="1"/>
</dbReference>
<feature type="domain" description="LysM" evidence="3">
    <location>
        <begin position="307"/>
        <end position="351"/>
    </location>
</feature>
<accession>A0A4Z0PQH8</accession>
<dbReference type="InterPro" id="IPR023346">
    <property type="entry name" value="Lysozyme-like_dom_sf"/>
</dbReference>
<feature type="compositionally biased region" description="Low complexity" evidence="1">
    <location>
        <begin position="554"/>
        <end position="564"/>
    </location>
</feature>
<dbReference type="GO" id="GO:0008932">
    <property type="term" value="F:lytic endotransglycosylase activity"/>
    <property type="evidence" value="ECO:0007669"/>
    <property type="project" value="TreeGrafter"/>
</dbReference>
<feature type="chain" id="PRO_5021203093" evidence="2">
    <location>
        <begin position="19"/>
        <end position="725"/>
    </location>
</feature>
<dbReference type="SUPFAM" id="SSF53955">
    <property type="entry name" value="Lysozyme-like"/>
    <property type="match status" value="1"/>
</dbReference>
<protein>
    <submittedName>
        <fullName evidence="4">LysM peptidoglycan-binding domain-containing protein</fullName>
    </submittedName>
</protein>
<dbReference type="SMART" id="SM00257">
    <property type="entry name" value="LysM"/>
    <property type="match status" value="4"/>
</dbReference>
<gene>
    <name evidence="4" type="ORF">E5J99_03665</name>
</gene>
<dbReference type="InterPro" id="IPR008258">
    <property type="entry name" value="Transglycosylase_SLT_dom_1"/>
</dbReference>
<evidence type="ECO:0000256" key="2">
    <source>
        <dbReference type="SAM" id="SignalP"/>
    </source>
</evidence>
<dbReference type="PANTHER" id="PTHR33734:SF22">
    <property type="entry name" value="MEMBRANE-BOUND LYTIC MUREIN TRANSGLYCOSYLASE D"/>
    <property type="match status" value="1"/>
</dbReference>
<keyword evidence="5" id="KW-1185">Reference proteome</keyword>
<dbReference type="PANTHER" id="PTHR33734">
    <property type="entry name" value="LYSM DOMAIN-CONTAINING GPI-ANCHORED PROTEIN 2"/>
    <property type="match status" value="1"/>
</dbReference>
<keyword evidence="2" id="KW-0732">Signal</keyword>
<name>A0A4Z0PQH8_9BACT</name>
<evidence type="ECO:0000256" key="1">
    <source>
        <dbReference type="SAM" id="MobiDB-lite"/>
    </source>
</evidence>
<reference evidence="4 5" key="1">
    <citation type="submission" date="2019-04" db="EMBL/GenBank/DDBJ databases">
        <authorList>
            <person name="Feng G."/>
            <person name="Zhang J."/>
            <person name="Zhu H."/>
        </authorList>
    </citation>
    <scope>NUCLEOTIDE SEQUENCE [LARGE SCALE GENOMIC DNA]</scope>
    <source>
        <strain evidence="4 5">JCM 17223</strain>
    </source>
</reference>
<dbReference type="InterPro" id="IPR018392">
    <property type="entry name" value="LysM"/>
</dbReference>
<evidence type="ECO:0000313" key="4">
    <source>
        <dbReference type="EMBL" id="TGE19351.1"/>
    </source>
</evidence>
<dbReference type="EMBL" id="SRLD01000004">
    <property type="protein sequence ID" value="TGE19351.1"/>
    <property type="molecule type" value="Genomic_DNA"/>
</dbReference>
<dbReference type="CDD" id="cd16894">
    <property type="entry name" value="MltD-like"/>
    <property type="match status" value="1"/>
</dbReference>
<dbReference type="Proteomes" id="UP000297739">
    <property type="component" value="Unassembled WGS sequence"/>
</dbReference>
<comment type="caution">
    <text evidence="4">The sequence shown here is derived from an EMBL/GenBank/DDBJ whole genome shotgun (WGS) entry which is preliminary data.</text>
</comment>
<dbReference type="PROSITE" id="PS51782">
    <property type="entry name" value="LYSM"/>
    <property type="match status" value="4"/>
</dbReference>
<feature type="domain" description="LysM" evidence="3">
    <location>
        <begin position="361"/>
        <end position="405"/>
    </location>
</feature>